<organism evidence="1 2">
    <name type="scientific">Candidatus Scalindua brodae</name>
    <dbReference type="NCBI Taxonomy" id="237368"/>
    <lineage>
        <taxon>Bacteria</taxon>
        <taxon>Pseudomonadati</taxon>
        <taxon>Planctomycetota</taxon>
        <taxon>Candidatus Brocadiia</taxon>
        <taxon>Candidatus Brocadiales</taxon>
        <taxon>Candidatus Scalinduaceae</taxon>
        <taxon>Candidatus Scalindua</taxon>
    </lineage>
</organism>
<evidence type="ECO:0000313" key="2">
    <source>
        <dbReference type="Proteomes" id="UP000030652"/>
    </source>
</evidence>
<dbReference type="CDD" id="cd00688">
    <property type="entry name" value="ISOPREN_C2_like"/>
    <property type="match status" value="1"/>
</dbReference>
<evidence type="ECO:0000313" key="1">
    <source>
        <dbReference type="EMBL" id="KHE93988.1"/>
    </source>
</evidence>
<dbReference type="GO" id="GO:0016740">
    <property type="term" value="F:transferase activity"/>
    <property type="evidence" value="ECO:0007669"/>
    <property type="project" value="UniProtKB-KW"/>
</dbReference>
<dbReference type="Gene3D" id="1.50.10.20">
    <property type="match status" value="1"/>
</dbReference>
<name>A0A0B0ES75_9BACT</name>
<dbReference type="SUPFAM" id="SSF48239">
    <property type="entry name" value="Terpenoid cyclases/Protein prenyltransferases"/>
    <property type="match status" value="1"/>
</dbReference>
<dbReference type="EMBL" id="JRYO01000022">
    <property type="protein sequence ID" value="KHE93988.1"/>
    <property type="molecule type" value="Genomic_DNA"/>
</dbReference>
<accession>A0A0B0ES75</accession>
<dbReference type="Proteomes" id="UP000030652">
    <property type="component" value="Unassembled WGS sequence"/>
</dbReference>
<gene>
    <name evidence="1" type="ORF">SCABRO_00238</name>
</gene>
<sequence>MRGLSPLLKKKIESCVDKGLRYLFKEQKTNGSWGNHPGVTALAVSVFLRSLVKHVDLKWEASVNKALDYIADLSMPDGGIYTVDSPSLNTAVCILSLSQSGNPKFKSIIENAQYFLIRLQCDESTGYPTENKLYGGIRYGSDRTPDLDNLDYTLQALKSSGFSDNHSIWERAVCFIQRCQNRNKSNDQAWSANDGGFIYYPGYSMAGGTRSYGSMTSAGITCFLNAKIKADDPRVVDAFRWISEHYTLEENPHVEKKGLFHYYYTLARALSSCGENIITDSHGTEHHWREELANKLSVLQHKEGFWVNECPEWWEGNRTLVTSYAILTLSSLY</sequence>
<comment type="caution">
    <text evidence="1">The sequence shown here is derived from an EMBL/GenBank/DDBJ whole genome shotgun (WGS) entry which is preliminary data.</text>
</comment>
<reference evidence="1 2" key="1">
    <citation type="submission" date="2014-10" db="EMBL/GenBank/DDBJ databases">
        <title>Draft genome of anammox bacterium scalindua brodae, obtained using differential coverage binning of sequence data from two enrichment reactors.</title>
        <authorList>
            <person name="Speth D.R."/>
            <person name="Russ L."/>
            <person name="Kartal B."/>
            <person name="Op den Camp H.J."/>
            <person name="Dutilh B.E."/>
            <person name="Jetten M.S."/>
        </authorList>
    </citation>
    <scope>NUCLEOTIDE SEQUENCE [LARGE SCALE GENOMIC DNA]</scope>
    <source>
        <strain evidence="1">RU1</strain>
    </source>
</reference>
<dbReference type="AlphaFoldDB" id="A0A0B0ES75"/>
<dbReference type="InterPro" id="IPR008930">
    <property type="entry name" value="Terpenoid_cyclase/PrenylTrfase"/>
</dbReference>
<keyword evidence="1" id="KW-0808">Transferase</keyword>
<dbReference type="eggNOG" id="COG1657">
    <property type="taxonomic scope" value="Bacteria"/>
</dbReference>
<protein>
    <submittedName>
        <fullName evidence="1">Prenyltransferase and squalene oxidase repeat protein</fullName>
    </submittedName>
</protein>
<proteinExistence type="predicted"/>